<dbReference type="OrthoDB" id="5075576at2759"/>
<evidence type="ECO:0000313" key="2">
    <source>
        <dbReference type="EMBL" id="KAH7260672.1"/>
    </source>
</evidence>
<dbReference type="Proteomes" id="UP000720189">
    <property type="component" value="Unassembled WGS sequence"/>
</dbReference>
<sequence>MCGGEDPEEPKTSKSARRSCKTVRKGASAAKRSIVASKQRASTRRTLPQLEQAIKVSRTATAMQPIDPADRVNDWTQESEDRAFTRSFYGSSNDFRKGKSRQTSSIGSDMSRRGHNGSDESWRSWW</sequence>
<organism evidence="2 3">
    <name type="scientific">Fusarium redolens</name>
    <dbReference type="NCBI Taxonomy" id="48865"/>
    <lineage>
        <taxon>Eukaryota</taxon>
        <taxon>Fungi</taxon>
        <taxon>Dikarya</taxon>
        <taxon>Ascomycota</taxon>
        <taxon>Pezizomycotina</taxon>
        <taxon>Sordariomycetes</taxon>
        <taxon>Hypocreomycetidae</taxon>
        <taxon>Hypocreales</taxon>
        <taxon>Nectriaceae</taxon>
        <taxon>Fusarium</taxon>
        <taxon>Fusarium redolens species complex</taxon>
    </lineage>
</organism>
<feature type="region of interest" description="Disordered" evidence="1">
    <location>
        <begin position="59"/>
        <end position="78"/>
    </location>
</feature>
<gene>
    <name evidence="2" type="ORF">BKA55DRAFT_535704</name>
</gene>
<name>A0A9P9HP75_FUSRE</name>
<feature type="compositionally biased region" description="Basic and acidic residues" evidence="1">
    <location>
        <begin position="68"/>
        <end position="78"/>
    </location>
</feature>
<evidence type="ECO:0000313" key="3">
    <source>
        <dbReference type="Proteomes" id="UP000720189"/>
    </source>
</evidence>
<dbReference type="RefSeq" id="XP_046052549.1">
    <property type="nucleotide sequence ID" value="XM_046189731.1"/>
</dbReference>
<evidence type="ECO:0000256" key="1">
    <source>
        <dbReference type="SAM" id="MobiDB-lite"/>
    </source>
</evidence>
<feature type="compositionally biased region" description="Basic and acidic residues" evidence="1">
    <location>
        <begin position="110"/>
        <end position="126"/>
    </location>
</feature>
<feature type="region of interest" description="Disordered" evidence="1">
    <location>
        <begin position="1"/>
        <end position="45"/>
    </location>
</feature>
<proteinExistence type="predicted"/>
<dbReference type="GeneID" id="70219685"/>
<accession>A0A9P9HP75</accession>
<keyword evidence="3" id="KW-1185">Reference proteome</keyword>
<dbReference type="AlphaFoldDB" id="A0A9P9HP75"/>
<feature type="region of interest" description="Disordered" evidence="1">
    <location>
        <begin position="87"/>
        <end position="126"/>
    </location>
</feature>
<feature type="compositionally biased region" description="Basic residues" evidence="1">
    <location>
        <begin position="14"/>
        <end position="24"/>
    </location>
</feature>
<protein>
    <submittedName>
        <fullName evidence="2">Uncharacterized protein</fullName>
    </submittedName>
</protein>
<reference evidence="2" key="1">
    <citation type="journal article" date="2021" name="Nat. Commun.">
        <title>Genetic determinants of endophytism in the Arabidopsis root mycobiome.</title>
        <authorList>
            <person name="Mesny F."/>
            <person name="Miyauchi S."/>
            <person name="Thiergart T."/>
            <person name="Pickel B."/>
            <person name="Atanasova L."/>
            <person name="Karlsson M."/>
            <person name="Huettel B."/>
            <person name="Barry K.W."/>
            <person name="Haridas S."/>
            <person name="Chen C."/>
            <person name="Bauer D."/>
            <person name="Andreopoulos W."/>
            <person name="Pangilinan J."/>
            <person name="LaButti K."/>
            <person name="Riley R."/>
            <person name="Lipzen A."/>
            <person name="Clum A."/>
            <person name="Drula E."/>
            <person name="Henrissat B."/>
            <person name="Kohler A."/>
            <person name="Grigoriev I.V."/>
            <person name="Martin F.M."/>
            <person name="Hacquard S."/>
        </authorList>
    </citation>
    <scope>NUCLEOTIDE SEQUENCE</scope>
    <source>
        <strain evidence="2">MPI-CAGE-AT-0023</strain>
    </source>
</reference>
<dbReference type="EMBL" id="JAGMUX010000004">
    <property type="protein sequence ID" value="KAH7260672.1"/>
    <property type="molecule type" value="Genomic_DNA"/>
</dbReference>
<comment type="caution">
    <text evidence="2">The sequence shown here is derived from an EMBL/GenBank/DDBJ whole genome shotgun (WGS) entry which is preliminary data.</text>
</comment>